<dbReference type="RefSeq" id="WP_386731083.1">
    <property type="nucleotide sequence ID" value="NZ_JBHSTP010000002.1"/>
</dbReference>
<gene>
    <name evidence="2" type="ORF">ACFQB0_10485</name>
</gene>
<sequence length="75" mass="7875">MSERDKSALWFLLPALAAAIALVAISLPSLGDAVNDTSPAEAIIALVLFALVGGAVVGGVTYAIRRLSVRRKRRD</sequence>
<reference evidence="3" key="1">
    <citation type="journal article" date="2019" name="Int. J. Syst. Evol. Microbiol.">
        <title>The Global Catalogue of Microorganisms (GCM) 10K type strain sequencing project: providing services to taxonomists for standard genome sequencing and annotation.</title>
        <authorList>
            <consortium name="The Broad Institute Genomics Platform"/>
            <consortium name="The Broad Institute Genome Sequencing Center for Infectious Disease"/>
            <person name="Wu L."/>
            <person name="Ma J."/>
        </authorList>
    </citation>
    <scope>NUCLEOTIDE SEQUENCE [LARGE SCALE GENOMIC DNA]</scope>
    <source>
        <strain evidence="3">CCUG 43304</strain>
    </source>
</reference>
<accession>A0ABW1VF55</accession>
<keyword evidence="1" id="KW-1133">Transmembrane helix</keyword>
<organism evidence="2 3">
    <name type="scientific">Luethyella okanaganae</name>
    <dbReference type="NCBI Taxonomy" id="69372"/>
    <lineage>
        <taxon>Bacteria</taxon>
        <taxon>Bacillati</taxon>
        <taxon>Actinomycetota</taxon>
        <taxon>Actinomycetes</taxon>
        <taxon>Micrococcales</taxon>
        <taxon>Microbacteriaceae</taxon>
        <taxon>Luethyella</taxon>
    </lineage>
</organism>
<keyword evidence="1" id="KW-0812">Transmembrane</keyword>
<feature type="transmembrane region" description="Helical" evidence="1">
    <location>
        <begin position="43"/>
        <end position="64"/>
    </location>
</feature>
<name>A0ABW1VF55_9MICO</name>
<dbReference type="Proteomes" id="UP001596306">
    <property type="component" value="Unassembled WGS sequence"/>
</dbReference>
<comment type="caution">
    <text evidence="2">The sequence shown here is derived from an EMBL/GenBank/DDBJ whole genome shotgun (WGS) entry which is preliminary data.</text>
</comment>
<dbReference type="EMBL" id="JBHSTP010000002">
    <property type="protein sequence ID" value="MFC6356534.1"/>
    <property type="molecule type" value="Genomic_DNA"/>
</dbReference>
<protein>
    <submittedName>
        <fullName evidence="2">Uncharacterized protein</fullName>
    </submittedName>
</protein>
<evidence type="ECO:0000313" key="2">
    <source>
        <dbReference type="EMBL" id="MFC6356534.1"/>
    </source>
</evidence>
<keyword evidence="1" id="KW-0472">Membrane</keyword>
<evidence type="ECO:0000256" key="1">
    <source>
        <dbReference type="SAM" id="Phobius"/>
    </source>
</evidence>
<proteinExistence type="predicted"/>
<keyword evidence="3" id="KW-1185">Reference proteome</keyword>
<evidence type="ECO:0000313" key="3">
    <source>
        <dbReference type="Proteomes" id="UP001596306"/>
    </source>
</evidence>